<dbReference type="OrthoDB" id="9919792at2"/>
<reference evidence="1 2" key="1">
    <citation type="submission" date="2016-11" db="EMBL/GenBank/DDBJ databases">
        <authorList>
            <person name="Jaros S."/>
            <person name="Januszkiewicz K."/>
            <person name="Wedrychowicz H."/>
        </authorList>
    </citation>
    <scope>NUCLEOTIDE SEQUENCE [LARGE SCALE GENOMIC DNA]</scope>
    <source>
        <strain evidence="1 2">DSM 26897</strain>
    </source>
</reference>
<evidence type="ECO:0000313" key="2">
    <source>
        <dbReference type="Proteomes" id="UP000184368"/>
    </source>
</evidence>
<name>A0A1M5BDM2_9BACT</name>
<dbReference type="STRING" id="1302690.BUE76_17235"/>
<evidence type="ECO:0000313" key="1">
    <source>
        <dbReference type="EMBL" id="SHF40272.1"/>
    </source>
</evidence>
<evidence type="ECO:0008006" key="3">
    <source>
        <dbReference type="Google" id="ProtNLM"/>
    </source>
</evidence>
<sequence length="73" mass="8293">MEKQVTIVVPNASGEDGLTQACKRGDLFRHEALLEDHLKDGYHIHDYKVMDVDRSASATPRTIVQVFLKKWLA</sequence>
<dbReference type="RefSeq" id="WP_073043096.1">
    <property type="nucleotide sequence ID" value="NZ_FQUO01000007.1"/>
</dbReference>
<protein>
    <recommendedName>
        <fullName evidence="3">GyrI-like small molecule binding domain-containing protein</fullName>
    </recommendedName>
</protein>
<dbReference type="AlphaFoldDB" id="A0A1M5BDM2"/>
<keyword evidence="2" id="KW-1185">Reference proteome</keyword>
<proteinExistence type="predicted"/>
<organism evidence="1 2">
    <name type="scientific">Cnuella takakiae</name>
    <dbReference type="NCBI Taxonomy" id="1302690"/>
    <lineage>
        <taxon>Bacteria</taxon>
        <taxon>Pseudomonadati</taxon>
        <taxon>Bacteroidota</taxon>
        <taxon>Chitinophagia</taxon>
        <taxon>Chitinophagales</taxon>
        <taxon>Chitinophagaceae</taxon>
        <taxon>Cnuella</taxon>
    </lineage>
</organism>
<dbReference type="EMBL" id="FQUO01000007">
    <property type="protein sequence ID" value="SHF40272.1"/>
    <property type="molecule type" value="Genomic_DNA"/>
</dbReference>
<dbReference type="Proteomes" id="UP000184368">
    <property type="component" value="Unassembled WGS sequence"/>
</dbReference>
<gene>
    <name evidence="1" type="ORF">SAMN05444008_107256</name>
</gene>
<accession>A0A1M5BDM2</accession>